<sequence length="302" mass="35832">MDLLEKYKQLNNSFTKKKLIFHVGQYCGFFSEYRYMIWAMLYCLEHKIRFVLYSKDANFGYDKGWTDYFLPFCEEETDDWHSKHNKAAADWKKQFNPKIIKYHLLHRNTYLSSDIWRYYTSNSFQQKQFDIPELGIKGDLWEACHVLVNVTWNYNAAVRHAINRLIAELKLPENYIGFHIRSGDKYVEVKLLPVSDYVEAVCPVSDLRDAFVSTDNYDKIREFNDGFQDWTVFTLCRKEEKGYFHSNFMKQSLDFRKKQFETFFASIEILHSAAVFVGTLSSGPGYFEYIRRPKGTTLSVDS</sequence>
<dbReference type="EMBL" id="SNRY01000175">
    <property type="protein sequence ID" value="KAA6345335.1"/>
    <property type="molecule type" value="Genomic_DNA"/>
</dbReference>
<organism evidence="2">
    <name type="scientific">termite gut metagenome</name>
    <dbReference type="NCBI Taxonomy" id="433724"/>
    <lineage>
        <taxon>unclassified sequences</taxon>
        <taxon>metagenomes</taxon>
        <taxon>organismal metagenomes</taxon>
    </lineage>
</organism>
<comment type="caution">
    <text evidence="2">The sequence shown here is derived from an EMBL/GenBank/DDBJ whole genome shotgun (WGS) entry which is preliminary data.</text>
</comment>
<dbReference type="AlphaFoldDB" id="A0A5J4SJC5"/>
<evidence type="ECO:0000313" key="2">
    <source>
        <dbReference type="EMBL" id="KAA6345335.1"/>
    </source>
</evidence>
<name>A0A5J4SJC5_9ZZZZ</name>
<reference evidence="2" key="1">
    <citation type="submission" date="2019-03" db="EMBL/GenBank/DDBJ databases">
        <title>Single cell metagenomics reveals metabolic interactions within the superorganism composed of flagellate Streblomastix strix and complex community of Bacteroidetes bacteria on its surface.</title>
        <authorList>
            <person name="Treitli S.C."/>
            <person name="Kolisko M."/>
            <person name="Husnik F."/>
            <person name="Keeling P."/>
            <person name="Hampl V."/>
        </authorList>
    </citation>
    <scope>NUCLEOTIDE SEQUENCE</scope>
    <source>
        <strain evidence="2">STM</strain>
    </source>
</reference>
<dbReference type="PANTHER" id="PTHR13132">
    <property type="entry name" value="ALPHA- 1,6 -FUCOSYLTRANSFERASE"/>
    <property type="match status" value="1"/>
</dbReference>
<dbReference type="GO" id="GO:0046921">
    <property type="term" value="F:alpha-(1-&gt;6)-fucosyltransferase activity"/>
    <property type="evidence" value="ECO:0007669"/>
    <property type="project" value="TreeGrafter"/>
</dbReference>
<accession>A0A5J4SJC5</accession>
<dbReference type="Gene3D" id="3.40.50.11350">
    <property type="match status" value="1"/>
</dbReference>
<dbReference type="EMBL" id="SNRY01000175">
    <property type="protein sequence ID" value="KAA6345329.1"/>
    <property type="molecule type" value="Genomic_DNA"/>
</dbReference>
<dbReference type="PANTHER" id="PTHR13132:SF29">
    <property type="entry name" value="ALPHA-(1,6)-FUCOSYLTRANSFERASE"/>
    <property type="match status" value="1"/>
</dbReference>
<protein>
    <submittedName>
        <fullName evidence="2">Uncharacterized protein</fullName>
    </submittedName>
</protein>
<gene>
    <name evidence="1" type="ORF">EZS27_007093</name>
    <name evidence="2" type="ORF">EZS27_007099</name>
</gene>
<proteinExistence type="predicted"/>
<evidence type="ECO:0000313" key="1">
    <source>
        <dbReference type="EMBL" id="KAA6345329.1"/>
    </source>
</evidence>
<dbReference type="GO" id="GO:0006487">
    <property type="term" value="P:protein N-linked glycosylation"/>
    <property type="evidence" value="ECO:0007669"/>
    <property type="project" value="TreeGrafter"/>
</dbReference>